<sequence length="644" mass="69557">MRADIILLSSLVAGIAAIPVADNHVVHEKRSVALSSRYTKRAIEGETKVPVRIALKQQNLEKGAELLYKVSDPASPDYGNHYTAEQVLELFAPAGESVNAVKQWLIKSGIPGDSITIPRSKGWLEFETTASQLESVLKTKYHVYKRDNVADVETIGAEEYSLPPKVSEHVDFIYPGVAHISRQFTQEDGRVPPGRFPLRRRPIDPATVQKIESDRDATASCDKLIIPACIQALYSIPHGHLSDPSNKLGIFAFQSPGYSTSDLDNYWRKYASNIPQGTYPEHNLINGAKATTSPSRADAEAELDFQTSYPIIYPQGGVFFSTNGRDGLFNQFLDAIDGSYTHSSAYGETGDNPKVDGDDGSKVDSGKFKPTNIISFSYGWGELEAGGFPVNYQKRQCDEFLKLGLQGVSLLVSSGDDGVAWRGGECLGKKKNIFVPDYPGGCPYITVVGATTIPDGASIHDPQPEVASTSFSSGGGFSNIYPTADYQKAALSHYFSIHDPGYRSYNTSGGKIPDDGGIYNRAGRGYPDISAIGDNTAFFLNGEDTATGGTSESSPLVAAIFTRVNEERIAKGKKPLGFLNPAIYSHPEVFNDITVGSQPLGGPYGDDQPSECGNKGFSAVSGWDPVTGVGTPNYPRLLKTFVDL</sequence>
<name>A0ACC1R8K0_9HYPO</name>
<reference evidence="1" key="1">
    <citation type="submission" date="2022-07" db="EMBL/GenBank/DDBJ databases">
        <title>Genome Sequence of Lecanicillium saksenae.</title>
        <authorList>
            <person name="Buettner E."/>
        </authorList>
    </citation>
    <scope>NUCLEOTIDE SEQUENCE</scope>
    <source>
        <strain evidence="1">VT-O1</strain>
    </source>
</reference>
<comment type="caution">
    <text evidence="1">The sequence shown here is derived from an EMBL/GenBank/DDBJ whole genome shotgun (WGS) entry which is preliminary data.</text>
</comment>
<keyword evidence="2" id="KW-1185">Reference proteome</keyword>
<proteinExistence type="predicted"/>
<gene>
    <name evidence="1" type="ORF">NLG97_g391</name>
</gene>
<dbReference type="Proteomes" id="UP001148737">
    <property type="component" value="Unassembled WGS sequence"/>
</dbReference>
<organism evidence="1 2">
    <name type="scientific">Lecanicillium saksenae</name>
    <dbReference type="NCBI Taxonomy" id="468837"/>
    <lineage>
        <taxon>Eukaryota</taxon>
        <taxon>Fungi</taxon>
        <taxon>Dikarya</taxon>
        <taxon>Ascomycota</taxon>
        <taxon>Pezizomycotina</taxon>
        <taxon>Sordariomycetes</taxon>
        <taxon>Hypocreomycetidae</taxon>
        <taxon>Hypocreales</taxon>
        <taxon>Cordycipitaceae</taxon>
        <taxon>Lecanicillium</taxon>
    </lineage>
</organism>
<dbReference type="EMBL" id="JANAKD010000013">
    <property type="protein sequence ID" value="KAJ3499351.1"/>
    <property type="molecule type" value="Genomic_DNA"/>
</dbReference>
<protein>
    <submittedName>
        <fullName evidence="1">Uncharacterized protein</fullName>
    </submittedName>
</protein>
<accession>A0ACC1R8K0</accession>
<evidence type="ECO:0000313" key="2">
    <source>
        <dbReference type="Proteomes" id="UP001148737"/>
    </source>
</evidence>
<evidence type="ECO:0000313" key="1">
    <source>
        <dbReference type="EMBL" id="KAJ3499351.1"/>
    </source>
</evidence>